<feature type="transmembrane region" description="Helical" evidence="1">
    <location>
        <begin position="141"/>
        <end position="161"/>
    </location>
</feature>
<accession>A0A017RYZ1</accession>
<keyword evidence="3" id="KW-1185">Reference proteome</keyword>
<evidence type="ECO:0000313" key="3">
    <source>
        <dbReference type="Proteomes" id="UP000019681"/>
    </source>
</evidence>
<dbReference type="STRING" id="1403537.Q428_00530"/>
<evidence type="ECO:0000256" key="1">
    <source>
        <dbReference type="SAM" id="Phobius"/>
    </source>
</evidence>
<dbReference type="AlphaFoldDB" id="A0A017RYZ1"/>
<reference evidence="2 3" key="1">
    <citation type="journal article" date="2014" name="Genome Announc.">
        <title>Draft Genome Sequence of Fervidicella metallireducens Strain AeBT, an Iron-Reducing Thermoanaerobe from the Great Artesian Basin.</title>
        <authorList>
            <person name="Patel B.K."/>
        </authorList>
    </citation>
    <scope>NUCLEOTIDE SEQUENCE [LARGE SCALE GENOMIC DNA]</scope>
    <source>
        <strain evidence="2 3">AeB</strain>
    </source>
</reference>
<feature type="transmembrane region" description="Helical" evidence="1">
    <location>
        <begin position="105"/>
        <end position="129"/>
    </location>
</feature>
<name>A0A017RYZ1_9CLOT</name>
<sequence>MSGRTNIGGQAVIEGVMMRGPKKVAVAVRKPDGEIEVKVEDNVPLSQRNKFFSLPLIRGAVGLIDSLTIGIKTLTYSASFYEDEDEESEFDKFLKRKLGDKAESFIMGFALMLSFVIAFALFFALPTLAANVIKKISDNSVLINLVEGIIRLIVFLIYIFLISKMRDIQRVFEYHGAEHKSIFCYEAKVPLTPENASKYGTLHPRCGTNFLLIVMIISIIFFGFLGWPNLLLRIISRIVFLPLIAGISYELIKWFGKSNSPIARILSYPGLMLQKLTTREPDARQLEVAIAALKAVIPEGDETTT</sequence>
<keyword evidence="1" id="KW-0472">Membrane</keyword>
<dbReference type="EMBL" id="AZQP01000001">
    <property type="protein sequence ID" value="EYE89811.1"/>
    <property type="molecule type" value="Genomic_DNA"/>
</dbReference>
<organism evidence="2 3">
    <name type="scientific">Fervidicella metallireducens AeB</name>
    <dbReference type="NCBI Taxonomy" id="1403537"/>
    <lineage>
        <taxon>Bacteria</taxon>
        <taxon>Bacillati</taxon>
        <taxon>Bacillota</taxon>
        <taxon>Clostridia</taxon>
        <taxon>Eubacteriales</taxon>
        <taxon>Clostridiaceae</taxon>
        <taxon>Fervidicella</taxon>
    </lineage>
</organism>
<dbReference type="Proteomes" id="UP000019681">
    <property type="component" value="Unassembled WGS sequence"/>
</dbReference>
<proteinExistence type="predicted"/>
<dbReference type="PANTHER" id="PTHR42867">
    <property type="entry name" value="MEMBRANE PROTEIN-RELATED"/>
    <property type="match status" value="1"/>
</dbReference>
<dbReference type="PANTHER" id="PTHR42867:SF1">
    <property type="entry name" value="MEMBRANE PROTEIN-RELATED"/>
    <property type="match status" value="1"/>
</dbReference>
<feature type="transmembrane region" description="Helical" evidence="1">
    <location>
        <begin position="210"/>
        <end position="228"/>
    </location>
</feature>
<dbReference type="OrthoDB" id="9784805at2"/>
<keyword evidence="1" id="KW-1133">Transmembrane helix</keyword>
<dbReference type="Pfam" id="PF07136">
    <property type="entry name" value="DUF1385"/>
    <property type="match status" value="1"/>
</dbReference>
<dbReference type="RefSeq" id="WP_035377179.1">
    <property type="nucleotide sequence ID" value="NZ_AZQP01000001.1"/>
</dbReference>
<comment type="caution">
    <text evidence="2">The sequence shown here is derived from an EMBL/GenBank/DDBJ whole genome shotgun (WGS) entry which is preliminary data.</text>
</comment>
<gene>
    <name evidence="2" type="ORF">Q428_00530</name>
</gene>
<protein>
    <submittedName>
        <fullName evidence="2">Membrane protein</fullName>
    </submittedName>
</protein>
<evidence type="ECO:0000313" key="2">
    <source>
        <dbReference type="EMBL" id="EYE89811.1"/>
    </source>
</evidence>
<feature type="transmembrane region" description="Helical" evidence="1">
    <location>
        <begin position="234"/>
        <end position="252"/>
    </location>
</feature>
<dbReference type="InterPro" id="IPR010787">
    <property type="entry name" value="DUF1385"/>
</dbReference>
<keyword evidence="1" id="KW-0812">Transmembrane</keyword>